<dbReference type="InterPro" id="IPR006137">
    <property type="entry name" value="NADH_UbQ_OxRdtase-like_20kDa"/>
</dbReference>
<feature type="domain" description="NADH:ubiquinone oxidoreductase-like 20kDa subunit" evidence="4">
    <location>
        <begin position="16"/>
        <end position="181"/>
    </location>
</feature>
<dbReference type="Pfam" id="PF01058">
    <property type="entry name" value="Oxidored_q6"/>
    <property type="match status" value="1"/>
</dbReference>
<reference evidence="5 6" key="1">
    <citation type="submission" date="2014-02" db="EMBL/GenBank/DDBJ databases">
        <title>Expanding our view of genomic diversity in Candidatus Accumulibacter clades.</title>
        <authorList>
            <person name="Skennerton C.T."/>
            <person name="Barr J.J."/>
            <person name="Slater F.R."/>
            <person name="Bond P.L."/>
            <person name="Tyson G.W."/>
        </authorList>
    </citation>
    <scope>NUCLEOTIDE SEQUENCE [LARGE SCALE GENOMIC DNA]</scope>
    <source>
        <strain evidence="6">BA-91</strain>
    </source>
</reference>
<evidence type="ECO:0000256" key="2">
    <source>
        <dbReference type="ARBA" id="ARBA00023002"/>
    </source>
</evidence>
<comment type="cofactor">
    <cofactor evidence="1">
        <name>[3Fe-4S] cluster</name>
        <dbReference type="ChEBI" id="CHEBI:21137"/>
    </cofactor>
</comment>
<accession>A0A080M297</accession>
<evidence type="ECO:0000259" key="4">
    <source>
        <dbReference type="Pfam" id="PF01058"/>
    </source>
</evidence>
<sequence length="334" mass="35465">MSASKPKLAMYWAASCGGCEIALANIDEVLLEVDQHFDFMFCPCLLDTKTKDIEALPDGDIFLTLFNGALRTEENREMAELLRRKSKVFVAFGACAATGGIPALANQHGLQHLLDTVFLNAPSVENPARLIPQPICHVADGELELPAFMPRVLAVHEAVSVDYTMPGCPPEPEQIIAVIRHVASGAALPPLGTWLGCSSRAVCSECPREKRGVLAARLLRPYEAIPEAGWCLVEQGFACLGPATRGGCHALCPTANMPCTGCYGALDATADPGASALTALAAAVDPGKLAGKDEEALHRRLKDALSGVADPLGTFYRYSLAATVLADRTPEVEQ</sequence>
<keyword evidence="3" id="KW-0003">3Fe-4S</keyword>
<dbReference type="Proteomes" id="UP000020077">
    <property type="component" value="Unassembled WGS sequence"/>
</dbReference>
<protein>
    <submittedName>
        <fullName evidence="5">NAD-reducing hydrogenase HoxS subunit delta</fullName>
        <ecNumber evidence="5">1.12.1.2</ecNumber>
    </submittedName>
</protein>
<keyword evidence="3" id="KW-0479">Metal-binding</keyword>
<evidence type="ECO:0000256" key="1">
    <source>
        <dbReference type="ARBA" id="ARBA00001927"/>
    </source>
</evidence>
<dbReference type="EMBL" id="JDVG02000567">
    <property type="protein sequence ID" value="KFB71279.1"/>
    <property type="molecule type" value="Genomic_DNA"/>
</dbReference>
<keyword evidence="3" id="KW-0408">Iron</keyword>
<dbReference type="GO" id="GO:0051538">
    <property type="term" value="F:3 iron, 4 sulfur cluster binding"/>
    <property type="evidence" value="ECO:0007669"/>
    <property type="project" value="UniProtKB-KW"/>
</dbReference>
<dbReference type="EC" id="1.12.1.2" evidence="5"/>
<dbReference type="AlphaFoldDB" id="A0A080M297"/>
<dbReference type="InterPro" id="IPR037024">
    <property type="entry name" value="NiFe_Hase_small_N_sf"/>
</dbReference>
<organism evidence="5 6">
    <name type="scientific">Candidatus Accumulibacter phosphatis</name>
    <dbReference type="NCBI Taxonomy" id="327160"/>
    <lineage>
        <taxon>Bacteria</taxon>
        <taxon>Pseudomonadati</taxon>
        <taxon>Pseudomonadota</taxon>
        <taxon>Betaproteobacteria</taxon>
        <taxon>Candidatus Accumulibacter</taxon>
    </lineage>
</organism>
<evidence type="ECO:0000313" key="6">
    <source>
        <dbReference type="Proteomes" id="UP000020077"/>
    </source>
</evidence>
<keyword evidence="5" id="KW-0371">Homeobox</keyword>
<keyword evidence="3" id="KW-0411">Iron-sulfur</keyword>
<name>A0A080M297_9PROT</name>
<gene>
    <name evidence="5" type="primary">hoxY_2</name>
    <name evidence="5" type="ORF">AW09_003589</name>
</gene>
<evidence type="ECO:0000313" key="5">
    <source>
        <dbReference type="EMBL" id="KFB71279.1"/>
    </source>
</evidence>
<keyword evidence="2 5" id="KW-0560">Oxidoreductase</keyword>
<proteinExistence type="predicted"/>
<dbReference type="GO" id="GO:0003677">
    <property type="term" value="F:DNA binding"/>
    <property type="evidence" value="ECO:0007669"/>
    <property type="project" value="UniProtKB-KW"/>
</dbReference>
<dbReference type="GO" id="GO:0047985">
    <property type="term" value="F:hydrogen dehydrogenase activity"/>
    <property type="evidence" value="ECO:0007669"/>
    <property type="project" value="UniProtKB-EC"/>
</dbReference>
<dbReference type="Gene3D" id="3.40.50.700">
    <property type="entry name" value="NADH:ubiquinone oxidoreductase-like, 20kDa subunit"/>
    <property type="match status" value="1"/>
</dbReference>
<comment type="caution">
    <text evidence="5">The sequence shown here is derived from an EMBL/GenBank/DDBJ whole genome shotgun (WGS) entry which is preliminary data.</text>
</comment>
<dbReference type="PANTHER" id="PTHR42845:SF2">
    <property type="entry name" value="F420-NON-REDUCING HYDROGENASE VHU SUBUNIT G"/>
    <property type="match status" value="1"/>
</dbReference>
<dbReference type="InterPro" id="IPR051349">
    <property type="entry name" value="Hydrogenase_assoc-protein"/>
</dbReference>
<evidence type="ECO:0000256" key="3">
    <source>
        <dbReference type="ARBA" id="ARBA00023291"/>
    </source>
</evidence>
<dbReference type="SUPFAM" id="SSF56770">
    <property type="entry name" value="HydA/Nqo6-like"/>
    <property type="match status" value="1"/>
</dbReference>
<dbReference type="PANTHER" id="PTHR42845">
    <property type="entry name" value="COENZYME F420-REDUCING HYDROGENASE, GAMMA SUBUNIT"/>
    <property type="match status" value="1"/>
</dbReference>